<dbReference type="RefSeq" id="WP_159346398.1">
    <property type="nucleotide sequence ID" value="NZ_JBALOT010000012.1"/>
</dbReference>
<proteinExistence type="predicted"/>
<name>A0A800MTF2_CYTFI</name>
<dbReference type="EMBL" id="VDEM01000066">
    <property type="protein sequence ID" value="KAF0822179.1"/>
    <property type="molecule type" value="Genomic_DNA"/>
</dbReference>
<dbReference type="AlphaFoldDB" id="A0A800MTF2"/>
<evidence type="ECO:0000313" key="1">
    <source>
        <dbReference type="EMBL" id="KAF0822179.1"/>
    </source>
</evidence>
<dbReference type="OrthoDB" id="2804421at2"/>
<protein>
    <submittedName>
        <fullName evidence="1">Uncharacterized protein</fullName>
    </submittedName>
</protein>
<sequence length="237" mass="28284">MGIPDYKRPFHSDDFRGYFTWTEELTSRFAGSYFYHACHQDELEDILVNRKLILRSEWSLEHPMFGQWTSKGVWVGLNSFHNGNYYGPFILKFPIRLLNGKRFMAFRRKGDRDRYFFVQYETDIPLFDKNGNAWRRIKPSVYFNDNDGELSRKEKAIYDFILTSEIFIGDAEIDVENHPKCISQKCNGARKSESRKLLKQIAQEEFEKRFIESPRMRKFLRQFPIMEGRDVTLPEGE</sequence>
<organism evidence="1 2">
    <name type="scientific">Cytobacillus firmus</name>
    <name type="common">Bacillus firmus</name>
    <dbReference type="NCBI Taxonomy" id="1399"/>
    <lineage>
        <taxon>Bacteria</taxon>
        <taxon>Bacillati</taxon>
        <taxon>Bacillota</taxon>
        <taxon>Bacilli</taxon>
        <taxon>Bacillales</taxon>
        <taxon>Bacillaceae</taxon>
        <taxon>Cytobacillus</taxon>
    </lineage>
</organism>
<gene>
    <name evidence="1" type="ORF">KIS1582_4045</name>
</gene>
<reference evidence="1 2" key="1">
    <citation type="journal article" date="2020" name="G3 (Bethesda)">
        <title>Whole Genome Sequencing and Comparative Genomics of Two Nematicidal Bacillus Strains Reveals a Wide Range of Possible Virulence Factors.</title>
        <authorList>
            <person name="Susic N."/>
            <person name="Janezic S."/>
            <person name="Rupnik M."/>
            <person name="Geric Stare B."/>
        </authorList>
    </citation>
    <scope>NUCLEOTIDE SEQUENCE [LARGE SCALE GENOMIC DNA]</scope>
    <source>
        <strain evidence="1 2">I-1582</strain>
    </source>
</reference>
<evidence type="ECO:0000313" key="2">
    <source>
        <dbReference type="Proteomes" id="UP000465778"/>
    </source>
</evidence>
<comment type="caution">
    <text evidence="1">The sequence shown here is derived from an EMBL/GenBank/DDBJ whole genome shotgun (WGS) entry which is preliminary data.</text>
</comment>
<dbReference type="Proteomes" id="UP000465778">
    <property type="component" value="Unassembled WGS sequence"/>
</dbReference>
<accession>A0A800MTF2</accession>